<dbReference type="Pfam" id="PF16889">
    <property type="entry name" value="Hepar_II_III_N"/>
    <property type="match status" value="1"/>
</dbReference>
<dbReference type="InterPro" id="IPR054646">
    <property type="entry name" value="HepC"/>
</dbReference>
<dbReference type="SUPFAM" id="SSF48230">
    <property type="entry name" value="Chondroitin AC/alginate lyase"/>
    <property type="match status" value="1"/>
</dbReference>
<dbReference type="Gene3D" id="1.50.10.100">
    <property type="entry name" value="Chondroitin AC/alginate lyase"/>
    <property type="match status" value="1"/>
</dbReference>
<dbReference type="Pfam" id="PF07940">
    <property type="entry name" value="Hepar_II_III_C"/>
    <property type="match status" value="1"/>
</dbReference>
<dbReference type="PANTHER" id="PTHR39210:SF1">
    <property type="entry name" value="HEPARIN-SULFATE LYASE"/>
    <property type="match status" value="1"/>
</dbReference>
<sequence>MKTGILLTALLVATAFLNPVFAGDTPKVYEILNLDFPGFEKVKQHVENKDYTKAQEALLDYYRQRTSIKHPDVNREDKQKMKGKRLDESTLEKANNGLKHHFFVHKGYGYFDFGDTINWQYWPVKDNEIRWQLNRMYWWIPMGEAYWSTGDEKYAKEWVWQMRDWIKDNPRGLSKENDRFAWRPLETARRVQDQTNLFNYFIDSPNFTADFLVEFLVNYYVHAECIRQNYSERGNHLLFEAQRLIYAGGFFPEFINAGTWRKEGIDILNTEIEKQVYADGMQYELSLNYHIAAINIFLKALYMAQLCNMEDEFPKSYSACIENMIIAIANASFPDYTYPMFSDAKRVSDGSMQKNYQSWLKVFPDNEVIRYFATKGKNGNAPGHLSKGLTNSGIYTFRNGWKKDATVLILKASPPAFWHSQPDNGTFELWVKGRNFMPDAGCYVYSGDDEIMKLRNWYRQTKVHQTLTLNNENINVDAHQIRWSVSPDLDELKYSNPSYDNLDHERNVFFVDQSFFVLVDKAIGKGTGQVDLHYQLIEGNANVNAKAKSIATTFDDGNNVIIRCFGPKTMELIEEEGKVSYSYRKEIERPAVAFRQPKPDGKTVKFITVICPFDGQKAPEIKAAFITSKDNKEQVELVVNGKKHLLDI</sequence>
<organism evidence="8 9">
    <name type="scientific">Mariniphaga anaerophila</name>
    <dbReference type="NCBI Taxonomy" id="1484053"/>
    <lineage>
        <taxon>Bacteria</taxon>
        <taxon>Pseudomonadati</taxon>
        <taxon>Bacteroidota</taxon>
        <taxon>Bacteroidia</taxon>
        <taxon>Marinilabiliales</taxon>
        <taxon>Prolixibacteraceae</taxon>
        <taxon>Mariniphaga</taxon>
    </lineage>
</organism>
<evidence type="ECO:0000256" key="3">
    <source>
        <dbReference type="ARBA" id="ARBA00022764"/>
    </source>
</evidence>
<dbReference type="InterPro" id="IPR012480">
    <property type="entry name" value="Hepar_II_III_C"/>
</dbReference>
<evidence type="ECO:0000256" key="2">
    <source>
        <dbReference type="ARBA" id="ARBA00022729"/>
    </source>
</evidence>
<dbReference type="AlphaFoldDB" id="A0A1M5G1D3"/>
<evidence type="ECO:0000313" key="8">
    <source>
        <dbReference type="EMBL" id="SHF97252.1"/>
    </source>
</evidence>
<name>A0A1M5G1D3_9BACT</name>
<dbReference type="InterPro" id="IPR031680">
    <property type="entry name" value="Hepar_II_III_N"/>
</dbReference>
<evidence type="ECO:0000256" key="5">
    <source>
        <dbReference type="SAM" id="SignalP"/>
    </source>
</evidence>
<dbReference type="GO" id="GO:0016829">
    <property type="term" value="F:lyase activity"/>
    <property type="evidence" value="ECO:0007669"/>
    <property type="project" value="UniProtKB-KW"/>
</dbReference>
<evidence type="ECO:0000313" key="9">
    <source>
        <dbReference type="Proteomes" id="UP000184164"/>
    </source>
</evidence>
<proteinExistence type="predicted"/>
<dbReference type="InterPro" id="IPR008929">
    <property type="entry name" value="Chondroitin_lyas"/>
</dbReference>
<keyword evidence="3" id="KW-0574">Periplasm</keyword>
<dbReference type="PANTHER" id="PTHR39210">
    <property type="entry name" value="HEPARIN-SULFATE LYASE"/>
    <property type="match status" value="1"/>
</dbReference>
<dbReference type="RefSeq" id="WP_073003484.1">
    <property type="nucleotide sequence ID" value="NZ_FQUM01000016.1"/>
</dbReference>
<evidence type="ECO:0000256" key="1">
    <source>
        <dbReference type="ARBA" id="ARBA00004418"/>
    </source>
</evidence>
<dbReference type="NCBIfam" id="NF045573">
    <property type="entry name" value="Hepsulflyase_CFB"/>
    <property type="match status" value="1"/>
</dbReference>
<dbReference type="OrthoDB" id="7335480at2"/>
<keyword evidence="9" id="KW-1185">Reference proteome</keyword>
<dbReference type="EMBL" id="FQUM01000016">
    <property type="protein sequence ID" value="SHF97252.1"/>
    <property type="molecule type" value="Genomic_DNA"/>
</dbReference>
<gene>
    <name evidence="8" type="ORF">SAMN05444274_1164</name>
</gene>
<dbReference type="GO" id="GO:0042597">
    <property type="term" value="C:periplasmic space"/>
    <property type="evidence" value="ECO:0007669"/>
    <property type="project" value="UniProtKB-SubCell"/>
</dbReference>
<keyword evidence="4 8" id="KW-0456">Lyase</keyword>
<accession>A0A1M5G1D3</accession>
<reference evidence="8 9" key="1">
    <citation type="submission" date="2016-11" db="EMBL/GenBank/DDBJ databases">
        <authorList>
            <person name="Jaros S."/>
            <person name="Januszkiewicz K."/>
            <person name="Wedrychowicz H."/>
        </authorList>
    </citation>
    <scope>NUCLEOTIDE SEQUENCE [LARGE SCALE GENOMIC DNA]</scope>
    <source>
        <strain evidence="8 9">DSM 26910</strain>
    </source>
</reference>
<feature type="domain" description="Heparinase II/III-like C-terminal" evidence="6">
    <location>
        <begin position="383"/>
        <end position="588"/>
    </location>
</feature>
<protein>
    <submittedName>
        <fullName evidence="8">Heparan-sulfate lyase</fullName>
    </submittedName>
</protein>
<evidence type="ECO:0000259" key="6">
    <source>
        <dbReference type="Pfam" id="PF07940"/>
    </source>
</evidence>
<feature type="signal peptide" evidence="5">
    <location>
        <begin position="1"/>
        <end position="22"/>
    </location>
</feature>
<dbReference type="Proteomes" id="UP000184164">
    <property type="component" value="Unassembled WGS sequence"/>
</dbReference>
<dbReference type="Gene3D" id="2.70.98.70">
    <property type="match status" value="1"/>
</dbReference>
<comment type="subcellular location">
    <subcellularLocation>
        <location evidence="1">Periplasm</location>
    </subcellularLocation>
</comment>
<feature type="chain" id="PRO_5012974187" evidence="5">
    <location>
        <begin position="23"/>
        <end position="648"/>
    </location>
</feature>
<dbReference type="STRING" id="1484053.SAMN05444274_1164"/>
<keyword evidence="2 5" id="KW-0732">Signal</keyword>
<evidence type="ECO:0000256" key="4">
    <source>
        <dbReference type="ARBA" id="ARBA00023239"/>
    </source>
</evidence>
<feature type="domain" description="Heparin-sulfate lyase N-terminal" evidence="7">
    <location>
        <begin position="28"/>
        <end position="371"/>
    </location>
</feature>
<evidence type="ECO:0000259" key="7">
    <source>
        <dbReference type="Pfam" id="PF16889"/>
    </source>
</evidence>